<dbReference type="Proteomes" id="UP000324222">
    <property type="component" value="Unassembled WGS sequence"/>
</dbReference>
<organism evidence="1 2">
    <name type="scientific">Portunus trituberculatus</name>
    <name type="common">Swimming crab</name>
    <name type="synonym">Neptunus trituberculatus</name>
    <dbReference type="NCBI Taxonomy" id="210409"/>
    <lineage>
        <taxon>Eukaryota</taxon>
        <taxon>Metazoa</taxon>
        <taxon>Ecdysozoa</taxon>
        <taxon>Arthropoda</taxon>
        <taxon>Crustacea</taxon>
        <taxon>Multicrustacea</taxon>
        <taxon>Malacostraca</taxon>
        <taxon>Eumalacostraca</taxon>
        <taxon>Eucarida</taxon>
        <taxon>Decapoda</taxon>
        <taxon>Pleocyemata</taxon>
        <taxon>Brachyura</taxon>
        <taxon>Eubrachyura</taxon>
        <taxon>Portunoidea</taxon>
        <taxon>Portunidae</taxon>
        <taxon>Portuninae</taxon>
        <taxon>Portunus</taxon>
    </lineage>
</organism>
<proteinExistence type="predicted"/>
<dbReference type="AlphaFoldDB" id="A0A5B7KBL2"/>
<evidence type="ECO:0000313" key="2">
    <source>
        <dbReference type="Proteomes" id="UP000324222"/>
    </source>
</evidence>
<accession>A0A5B7KBL2</accession>
<comment type="caution">
    <text evidence="1">The sequence shown here is derived from an EMBL/GenBank/DDBJ whole genome shotgun (WGS) entry which is preliminary data.</text>
</comment>
<protein>
    <submittedName>
        <fullName evidence="1">Uncharacterized protein</fullName>
    </submittedName>
</protein>
<evidence type="ECO:0000313" key="1">
    <source>
        <dbReference type="EMBL" id="MPD02628.1"/>
    </source>
</evidence>
<reference evidence="1 2" key="1">
    <citation type="submission" date="2019-05" db="EMBL/GenBank/DDBJ databases">
        <title>Another draft genome of Portunus trituberculatus and its Hox gene families provides insights of decapod evolution.</title>
        <authorList>
            <person name="Jeong J.-H."/>
            <person name="Song I."/>
            <person name="Kim S."/>
            <person name="Choi T."/>
            <person name="Kim D."/>
            <person name="Ryu S."/>
            <person name="Kim W."/>
        </authorList>
    </citation>
    <scope>NUCLEOTIDE SEQUENCE [LARGE SCALE GENOMIC DNA]</scope>
    <source>
        <tissue evidence="1">Muscle</tissue>
    </source>
</reference>
<sequence>MLQHPCLRDIFRSHEHPLPVFLEVSFRNRANLFGQVPGGVDEIPSPISVVGHKPTWRRDLRTSGTEFSE</sequence>
<keyword evidence="2" id="KW-1185">Reference proteome</keyword>
<gene>
    <name evidence="1" type="ORF">E2C01_098223</name>
</gene>
<dbReference type="EMBL" id="VSRR010132354">
    <property type="protein sequence ID" value="MPD02628.1"/>
    <property type="molecule type" value="Genomic_DNA"/>
</dbReference>
<name>A0A5B7KBL2_PORTR</name>